<dbReference type="PROSITE" id="PS51689">
    <property type="entry name" value="SAM_RNA_A_N6_MT"/>
    <property type="match status" value="1"/>
</dbReference>
<dbReference type="GO" id="GO:0003723">
    <property type="term" value="F:RNA binding"/>
    <property type="evidence" value="ECO:0007669"/>
    <property type="project" value="UniProtKB-UniRule"/>
</dbReference>
<dbReference type="GO" id="GO:0006391">
    <property type="term" value="P:transcription initiation at mitochondrial promoter"/>
    <property type="evidence" value="ECO:0007669"/>
    <property type="project" value="TreeGrafter"/>
</dbReference>
<keyword evidence="10" id="KW-0804">Transcription</keyword>
<dbReference type="EC" id="2.1.1.-" evidence="12"/>
<evidence type="ECO:0000256" key="2">
    <source>
        <dbReference type="ARBA" id="ARBA00022552"/>
    </source>
</evidence>
<protein>
    <recommendedName>
        <fullName evidence="12">rRNA adenine N(6)-methyltransferase</fullName>
        <ecNumber evidence="12">2.1.1.-</ecNumber>
    </recommendedName>
</protein>
<dbReference type="SUPFAM" id="SSF53335">
    <property type="entry name" value="S-adenosyl-L-methionine-dependent methyltransferases"/>
    <property type="match status" value="1"/>
</dbReference>
<evidence type="ECO:0000256" key="11">
    <source>
        <dbReference type="PROSITE-ProRule" id="PRU01026"/>
    </source>
</evidence>
<comment type="similarity">
    <text evidence="11 12">Belongs to the class I-like SAM-binding methyltransferase superfamily. rRNA adenine N(6)-methyltransferase family.</text>
</comment>
<dbReference type="EMBL" id="GECU01020227">
    <property type="protein sequence ID" value="JAS87479.1"/>
    <property type="molecule type" value="Transcribed_RNA"/>
</dbReference>
<evidence type="ECO:0000256" key="8">
    <source>
        <dbReference type="ARBA" id="ARBA00023015"/>
    </source>
</evidence>
<organism evidence="13">
    <name type="scientific">Homalodisca liturata</name>
    <dbReference type="NCBI Taxonomy" id="320908"/>
    <lineage>
        <taxon>Eukaryota</taxon>
        <taxon>Metazoa</taxon>
        <taxon>Ecdysozoa</taxon>
        <taxon>Arthropoda</taxon>
        <taxon>Hexapoda</taxon>
        <taxon>Insecta</taxon>
        <taxon>Pterygota</taxon>
        <taxon>Neoptera</taxon>
        <taxon>Paraneoptera</taxon>
        <taxon>Hemiptera</taxon>
        <taxon>Auchenorrhyncha</taxon>
        <taxon>Membracoidea</taxon>
        <taxon>Cicadellidae</taxon>
        <taxon>Cicadellinae</taxon>
        <taxon>Proconiini</taxon>
        <taxon>Homalodisca</taxon>
    </lineage>
</organism>
<dbReference type="InterPro" id="IPR029063">
    <property type="entry name" value="SAM-dependent_MTases_sf"/>
</dbReference>
<evidence type="ECO:0000256" key="3">
    <source>
        <dbReference type="ARBA" id="ARBA00022603"/>
    </source>
</evidence>
<comment type="subcellular location">
    <subcellularLocation>
        <location evidence="1">Mitochondrion</location>
    </subcellularLocation>
</comment>
<keyword evidence="7" id="KW-0809">Transit peptide</keyword>
<dbReference type="InterPro" id="IPR001737">
    <property type="entry name" value="KsgA/Erm"/>
</dbReference>
<keyword evidence="4 11" id="KW-0808">Transferase</keyword>
<dbReference type="AlphaFoldDB" id="A0A1B6IKN4"/>
<accession>A0A1B6IKN4</accession>
<evidence type="ECO:0000256" key="1">
    <source>
        <dbReference type="ARBA" id="ARBA00004173"/>
    </source>
</evidence>
<evidence type="ECO:0000256" key="4">
    <source>
        <dbReference type="ARBA" id="ARBA00022679"/>
    </source>
</evidence>
<keyword evidence="8" id="KW-0805">Transcription regulation</keyword>
<reference evidence="13" key="1">
    <citation type="submission" date="2015-11" db="EMBL/GenBank/DDBJ databases">
        <title>De novo transcriptome assembly of four potential Pierce s Disease insect vectors from Arizona vineyards.</title>
        <authorList>
            <person name="Tassone E.E."/>
        </authorList>
    </citation>
    <scope>NUCLEOTIDE SEQUENCE</scope>
</reference>
<keyword evidence="6 11" id="KW-0694">RNA-binding</keyword>
<dbReference type="PANTHER" id="PTHR11727:SF13">
    <property type="entry name" value="DIMETHYLADENOSINE TRANSFERASE 2, MITOCHONDRIAL"/>
    <property type="match status" value="1"/>
</dbReference>
<evidence type="ECO:0000313" key="13">
    <source>
        <dbReference type="EMBL" id="JAS87479.1"/>
    </source>
</evidence>
<dbReference type="Gene3D" id="3.40.50.150">
    <property type="entry name" value="Vaccinia Virus protein VP39"/>
    <property type="match status" value="1"/>
</dbReference>
<sequence>MPPFCCLGKIKICWSIKFYTTRLCSSSKLNVVRDKIKLKFDQNCGQDSGITSKSKHKVPHSMKHYNKISEYFDSKQSSKDIINKIPVVYMLKKYSTPAVLYNVDKDVADKMFEAMQSHLLSSNGYLLEVNAGVGLLTKHFLEAKIPRLRIFESHSQLYKELKKLLAKYDSDAKLIKLNLLTLWAMIKMDENDYENRFGTAFEGMAPCTWQSEPVMKIIITVPNKNFITYMIHSIIFQSGICVFGRSELFITMPSEEYLKLTALPSQGFFTYRYNSVLFQLLFEHSLLTTVPEKVFVPWMVKSKHKRKPEETDGVMNLVKVTPRKDLFKIVPPHLLKPFWFFVRTVLHKRKSKLIPTLEKWIPGIGVKLIAMGYTIHTTIGSLNPEEFLKVFLEFSSSREFSTCSFLPAMESLVLRLTNKGVVEQIGTEATKESKDEIDDGGDASVLVYEDVDLENFSSKER</sequence>
<evidence type="ECO:0000256" key="7">
    <source>
        <dbReference type="ARBA" id="ARBA00022946"/>
    </source>
</evidence>
<dbReference type="Pfam" id="PF00398">
    <property type="entry name" value="RrnaAD"/>
    <property type="match status" value="1"/>
</dbReference>
<proteinExistence type="inferred from homology"/>
<evidence type="ECO:0000256" key="5">
    <source>
        <dbReference type="ARBA" id="ARBA00022691"/>
    </source>
</evidence>
<evidence type="ECO:0000256" key="9">
    <source>
        <dbReference type="ARBA" id="ARBA00023128"/>
    </source>
</evidence>
<dbReference type="GO" id="GO:0005759">
    <property type="term" value="C:mitochondrial matrix"/>
    <property type="evidence" value="ECO:0007669"/>
    <property type="project" value="TreeGrafter"/>
</dbReference>
<evidence type="ECO:0000256" key="6">
    <source>
        <dbReference type="ARBA" id="ARBA00022884"/>
    </source>
</evidence>
<comment type="caution">
    <text evidence="11">Lacks conserved residue(s) required for the propagation of feature annotation.</text>
</comment>
<keyword evidence="3 11" id="KW-0489">Methyltransferase</keyword>
<evidence type="ECO:0000256" key="12">
    <source>
        <dbReference type="RuleBase" id="RU362106"/>
    </source>
</evidence>
<evidence type="ECO:0000256" key="10">
    <source>
        <dbReference type="ARBA" id="ARBA00023163"/>
    </source>
</evidence>
<feature type="binding site" evidence="11">
    <location>
        <position position="152"/>
    </location>
    <ligand>
        <name>S-adenosyl-L-methionine</name>
        <dbReference type="ChEBI" id="CHEBI:59789"/>
    </ligand>
</feature>
<dbReference type="GO" id="GO:0000179">
    <property type="term" value="F:rRNA (adenine-N6,N6-)-dimethyltransferase activity"/>
    <property type="evidence" value="ECO:0007669"/>
    <property type="project" value="UniProtKB-UniRule"/>
</dbReference>
<keyword evidence="2 12" id="KW-0698">rRNA processing</keyword>
<keyword evidence="9" id="KW-0496">Mitochondrion</keyword>
<name>A0A1B6IKN4_9HEMI</name>
<dbReference type="GO" id="GO:0034246">
    <property type="term" value="F:mitochondrial transcription factor activity"/>
    <property type="evidence" value="ECO:0007669"/>
    <property type="project" value="TreeGrafter"/>
</dbReference>
<dbReference type="PANTHER" id="PTHR11727">
    <property type="entry name" value="DIMETHYLADENOSINE TRANSFERASE"/>
    <property type="match status" value="1"/>
</dbReference>
<gene>
    <name evidence="13" type="ORF">g.15552</name>
</gene>
<keyword evidence="5 11" id="KW-0949">S-adenosyl-L-methionine</keyword>